<reference evidence="9" key="1">
    <citation type="submission" date="2021-05" db="EMBL/GenBank/DDBJ databases">
        <authorList>
            <person name="Alioto T."/>
            <person name="Alioto T."/>
            <person name="Gomez Garrido J."/>
        </authorList>
    </citation>
    <scope>NUCLEOTIDE SEQUENCE</scope>
</reference>
<dbReference type="EMBL" id="HBUF01580638">
    <property type="protein sequence ID" value="CAG6770104.1"/>
    <property type="molecule type" value="Transcribed_RNA"/>
</dbReference>
<dbReference type="Pfam" id="PF00300">
    <property type="entry name" value="His_Phos_1"/>
    <property type="match status" value="2"/>
</dbReference>
<evidence type="ECO:0000256" key="1">
    <source>
        <dbReference type="ARBA" id="ARBA00000380"/>
    </source>
</evidence>
<dbReference type="EC" id="5.4.2.11" evidence="3"/>
<name>A0A8D9AP03_9HEMI</name>
<dbReference type="HAMAP" id="MF_01039">
    <property type="entry name" value="PGAM_GpmA"/>
    <property type="match status" value="1"/>
</dbReference>
<feature type="site" description="Transition state stabilizer" evidence="8">
    <location>
        <position position="189"/>
    </location>
</feature>
<comment type="similarity">
    <text evidence="2">Belongs to the phosphoglycerate mutase family. BPG-dependent PGAM subfamily.</text>
</comment>
<sequence length="267" mass="30866">MSKDHFTLVVIRHGESEWTKRNLFCGWYDSQLSDNGIKEAHIAGQILRDEGYVFDHVFTSQLSRAQDSVKIILEELHQNPEVTKSWRLNERHYGDLTGYNKLEMANKYGLEQVQIWRRSYDVLPPPMTKDHKYYESIINNPSFKQNGPNEDEFPHTESLKETIMRVLPYWNENIATEIKQGKKILVVTHGTSLRGLVKHIEDLSDAEIMKLNIPTAIPFVYKLDTNLKPTKPRQFLCDEETVTKAMEKVASISGYEEENKGNVGCAH</sequence>
<evidence type="ECO:0000256" key="5">
    <source>
        <dbReference type="ARBA" id="ARBA00023235"/>
    </source>
</evidence>
<dbReference type="GO" id="GO:0004619">
    <property type="term" value="F:phosphoglycerate mutase activity"/>
    <property type="evidence" value="ECO:0007669"/>
    <property type="project" value="UniProtKB-EC"/>
</dbReference>
<dbReference type="PANTHER" id="PTHR11931">
    <property type="entry name" value="PHOSPHOGLYCERATE MUTASE"/>
    <property type="match status" value="1"/>
</dbReference>
<feature type="active site" description="Proton donor/acceptor" evidence="6">
    <location>
        <position position="90"/>
    </location>
</feature>
<evidence type="ECO:0000256" key="2">
    <source>
        <dbReference type="ARBA" id="ARBA00006717"/>
    </source>
</evidence>
<feature type="binding site" evidence="7">
    <location>
        <position position="101"/>
    </location>
    <ligand>
        <name>substrate</name>
    </ligand>
</feature>
<feature type="binding site" evidence="7">
    <location>
        <position position="64"/>
    </location>
    <ligand>
        <name>substrate</name>
    </ligand>
</feature>
<dbReference type="CDD" id="cd07067">
    <property type="entry name" value="HP_PGM_like"/>
    <property type="match status" value="1"/>
</dbReference>
<evidence type="ECO:0000256" key="7">
    <source>
        <dbReference type="PIRSR" id="PIRSR613078-2"/>
    </source>
</evidence>
<dbReference type="EMBL" id="HBUF01580637">
    <property type="protein sequence ID" value="CAG6770102.1"/>
    <property type="molecule type" value="Transcribed_RNA"/>
</dbReference>
<dbReference type="NCBIfam" id="NF010713">
    <property type="entry name" value="PRK14115.1"/>
    <property type="match status" value="1"/>
</dbReference>
<dbReference type="GO" id="GO:0006096">
    <property type="term" value="P:glycolytic process"/>
    <property type="evidence" value="ECO:0007669"/>
    <property type="project" value="UniProtKB-KW"/>
</dbReference>
<keyword evidence="4" id="KW-0324">Glycolysis</keyword>
<protein>
    <recommendedName>
        <fullName evidence="3">phosphoglycerate mutase (2,3-diphosphoglycerate-dependent)</fullName>
        <ecNumber evidence="3">5.4.2.11</ecNumber>
    </recommendedName>
</protein>
<dbReference type="InterPro" id="IPR029033">
    <property type="entry name" value="His_PPase_superfam"/>
</dbReference>
<dbReference type="Gene3D" id="3.40.50.1240">
    <property type="entry name" value="Phosphoglycerate mutase-like"/>
    <property type="match status" value="1"/>
</dbReference>
<dbReference type="SUPFAM" id="SSF53254">
    <property type="entry name" value="Phosphoglycerate mutase-like"/>
    <property type="match status" value="1"/>
</dbReference>
<dbReference type="AlphaFoldDB" id="A0A8D9AP03"/>
<feature type="active site" description="Tele-phosphohistidine intermediate" evidence="6">
    <location>
        <position position="13"/>
    </location>
</feature>
<dbReference type="GO" id="GO:0016791">
    <property type="term" value="F:phosphatase activity"/>
    <property type="evidence" value="ECO:0007669"/>
    <property type="project" value="UniProtKB-ARBA"/>
</dbReference>
<dbReference type="InterPro" id="IPR013078">
    <property type="entry name" value="His_Pase_superF_clade-1"/>
</dbReference>
<dbReference type="FunFam" id="3.40.50.1240:FF:000003">
    <property type="entry name" value="2,3-bisphosphoglycerate-dependent phosphoglycerate mutase"/>
    <property type="match status" value="1"/>
</dbReference>
<dbReference type="NCBIfam" id="TIGR01258">
    <property type="entry name" value="pgm_1"/>
    <property type="match status" value="1"/>
</dbReference>
<evidence type="ECO:0000256" key="3">
    <source>
        <dbReference type="ARBA" id="ARBA00012028"/>
    </source>
</evidence>
<dbReference type="PIRSF" id="PIRSF000709">
    <property type="entry name" value="6PFK_2-Ptase"/>
    <property type="match status" value="1"/>
</dbReference>
<evidence type="ECO:0000256" key="8">
    <source>
        <dbReference type="PIRSR" id="PIRSR613078-3"/>
    </source>
</evidence>
<accession>A0A8D9AP03</accession>
<feature type="binding site" evidence="7">
    <location>
        <begin position="90"/>
        <end position="93"/>
    </location>
    <ligand>
        <name>substrate</name>
    </ligand>
</feature>
<keyword evidence="5" id="KW-0413">Isomerase</keyword>
<evidence type="ECO:0000256" key="4">
    <source>
        <dbReference type="ARBA" id="ARBA00023152"/>
    </source>
</evidence>
<evidence type="ECO:0000256" key="6">
    <source>
        <dbReference type="PIRSR" id="PIRSR613078-1"/>
    </source>
</evidence>
<organism evidence="9">
    <name type="scientific">Cacopsylla melanoneura</name>
    <dbReference type="NCBI Taxonomy" id="428564"/>
    <lineage>
        <taxon>Eukaryota</taxon>
        <taxon>Metazoa</taxon>
        <taxon>Ecdysozoa</taxon>
        <taxon>Arthropoda</taxon>
        <taxon>Hexapoda</taxon>
        <taxon>Insecta</taxon>
        <taxon>Pterygota</taxon>
        <taxon>Neoptera</taxon>
        <taxon>Paraneoptera</taxon>
        <taxon>Hemiptera</taxon>
        <taxon>Sternorrhyncha</taxon>
        <taxon>Psylloidea</taxon>
        <taxon>Psyllidae</taxon>
        <taxon>Psyllinae</taxon>
        <taxon>Cacopsylla</taxon>
    </lineage>
</organism>
<dbReference type="InterPro" id="IPR005952">
    <property type="entry name" value="Phosphogly_mut1"/>
</dbReference>
<feature type="binding site" evidence="7">
    <location>
        <begin position="117"/>
        <end position="118"/>
    </location>
    <ligand>
        <name>substrate</name>
    </ligand>
</feature>
<evidence type="ECO:0000313" key="9">
    <source>
        <dbReference type="EMBL" id="CAG6770104.1"/>
    </source>
</evidence>
<dbReference type="SMART" id="SM00855">
    <property type="entry name" value="PGAM"/>
    <property type="match status" value="1"/>
</dbReference>
<comment type="catalytic activity">
    <reaction evidence="1">
        <text>(2R)-2-phosphoglycerate = (2R)-3-phosphoglycerate</text>
        <dbReference type="Rhea" id="RHEA:15901"/>
        <dbReference type="ChEBI" id="CHEBI:58272"/>
        <dbReference type="ChEBI" id="CHEBI:58289"/>
        <dbReference type="EC" id="5.4.2.11"/>
    </reaction>
</comment>
<proteinExistence type="inferred from homology"/>